<accession>A0ABR2Z8A5</accession>
<feature type="compositionally biased region" description="Polar residues" evidence="1">
    <location>
        <begin position="854"/>
        <end position="863"/>
    </location>
</feature>
<feature type="compositionally biased region" description="Basic and acidic residues" evidence="1">
    <location>
        <begin position="836"/>
        <end position="849"/>
    </location>
</feature>
<proteinExistence type="predicted"/>
<dbReference type="Proteomes" id="UP001437256">
    <property type="component" value="Unassembled WGS sequence"/>
</dbReference>
<organism evidence="2 3">
    <name type="scientific">Marasmius tenuissimus</name>
    <dbReference type="NCBI Taxonomy" id="585030"/>
    <lineage>
        <taxon>Eukaryota</taxon>
        <taxon>Fungi</taxon>
        <taxon>Dikarya</taxon>
        <taxon>Basidiomycota</taxon>
        <taxon>Agaricomycotina</taxon>
        <taxon>Agaricomycetes</taxon>
        <taxon>Agaricomycetidae</taxon>
        <taxon>Agaricales</taxon>
        <taxon>Marasmiineae</taxon>
        <taxon>Marasmiaceae</taxon>
        <taxon>Marasmius</taxon>
    </lineage>
</organism>
<dbReference type="EMBL" id="JBBXMP010000493">
    <property type="protein sequence ID" value="KAL0057565.1"/>
    <property type="molecule type" value="Genomic_DNA"/>
</dbReference>
<keyword evidence="3" id="KW-1185">Reference proteome</keyword>
<comment type="caution">
    <text evidence="2">The sequence shown here is derived from an EMBL/GenBank/DDBJ whole genome shotgun (WGS) entry which is preliminary data.</text>
</comment>
<protein>
    <submittedName>
        <fullName evidence="2">Uncharacterized protein</fullName>
    </submittedName>
</protein>
<feature type="region of interest" description="Disordered" evidence="1">
    <location>
        <begin position="829"/>
        <end position="935"/>
    </location>
</feature>
<sequence>MAAKSVSDQLFIKALPPSVIEAFRYSEYVPNDLKIFMGNHPHLFKNSLDWIVVADLKKFIDENEQVLDDVAGSDDLTVIGSSPPPPQHCVKREPEDDDDIVISDWVKQEDSDNYMINQQSESVKMRTLVEDGQEVIELLDTNDEDSEELSTQVQVLDTDPEHGWQHSTTRWDDPGLTSEVYLGPTTFKLTRKCTVKRFERIKQLPVLFPVPEESTAFLVDLSDHSDVMFYEQDGQVMAMDWLIKNKDNDSWDGPTGTGSSLAMVSFDPENPLDGSLTSIERRELDPAPREAIRQAQKKIRMNEGSSRQKRAEAFLTYCQRLSCKAIDLHGNRCTGSLFLKEITIPSEDRAGNVLPRLCTFMACNGWKQGFTEGHTTTNIWKDIDISSLQKAIADQQHSGNNEESSQCAGLVSAQIGEKLKFCKLTGHMKCGRAASSPMKSIRCPSKQTIFVPVDTSIWMAIVLSTNNVTHLHPIPFINKPHIEAKYNYKKLVSAIRVVGATVQHVDSASTTAILLGNKLPSEHDLGLHNSRVKAGTIQEMKAQKYTARMGLPGIYDLFLKDQALPNADDIYIHQYINIPSSDGITGVIIFTCVPSLICLIHEVSYFEADVTSKRISSAVDEWKLVINPKGLQHAITLAHRYVNRGYRAFYKQLYDTLQDVVQSLTKRPLRGDMEVTHIQGLADSFFPTNDPSFSGINVATPNKLIPYIFRLCGVHGIRAVLDFKGLVTLAEFSRLMAFLEIQSTTELQDFREFIKGLKVKKITALSKMLPEHLESIARNTNITEGQHAWTNRQTGTQLSPVEALESARKVDFKVASEVEITCRNGSLQNTQNKRSALRDKTAKSEKALEKANASHATSTLQQQIDKEKDARRESLAREKALKDQLTGLKPGATGNSTKHAKTHKAKTAESSSSGRVQSSNYSRSLSSTPQSPTHLSTAFLPGAQADVDMFCPFPSSQNTTILRDHVENIPAPLASTPDPHYPINIPDDYVPSEGDLRHIEQFLATVASDSSFSTCTSNVGGSLLQYLYDGEPDGERAPKRPRLE</sequence>
<evidence type="ECO:0000313" key="2">
    <source>
        <dbReference type="EMBL" id="KAL0057565.1"/>
    </source>
</evidence>
<feature type="compositionally biased region" description="Polar residues" evidence="1">
    <location>
        <begin position="914"/>
        <end position="935"/>
    </location>
</feature>
<evidence type="ECO:0000256" key="1">
    <source>
        <dbReference type="SAM" id="MobiDB-lite"/>
    </source>
</evidence>
<gene>
    <name evidence="2" type="ORF">AAF712_015787</name>
</gene>
<name>A0ABR2Z8A5_9AGAR</name>
<feature type="compositionally biased region" description="Basic and acidic residues" evidence="1">
    <location>
        <begin position="864"/>
        <end position="882"/>
    </location>
</feature>
<reference evidence="2 3" key="1">
    <citation type="submission" date="2024-05" db="EMBL/GenBank/DDBJ databases">
        <title>A draft genome resource for the thread blight pathogen Marasmius tenuissimus strain MS-2.</title>
        <authorList>
            <person name="Yulfo-Soto G.E."/>
            <person name="Baruah I.K."/>
            <person name="Amoako-Attah I."/>
            <person name="Bukari Y."/>
            <person name="Meinhardt L.W."/>
            <person name="Bailey B.A."/>
            <person name="Cohen S.P."/>
        </authorList>
    </citation>
    <scope>NUCLEOTIDE SEQUENCE [LARGE SCALE GENOMIC DNA]</scope>
    <source>
        <strain evidence="2 3">MS-2</strain>
    </source>
</reference>
<evidence type="ECO:0000313" key="3">
    <source>
        <dbReference type="Proteomes" id="UP001437256"/>
    </source>
</evidence>